<sequence length="1268" mass="137168">MVDQRNVAAPSRAEGRRLFADRLSDLFAAAGGPPLKSVVRAANARLPQGAGKITFQRISDWRRGQRTPAVFDSVRPVLEVLIADARRRTPDNPRIDPTLLDLERWHQDWEAAKVEPPGIDADRAPYRGLQSYRVEDSDLFFGRTDAKQRLLELISAVESSDRPAAALLLGPSGIGKSSLLAAGLRAAPGPRTAIAMSPGHDPVAALDVVLADQPPARRLLLIDHGEELFTLCTDDALRQQFLRRLTALADPAAEPPTTVVAAFDIAFLHELLHAFLRYSWTVEPLRQHAMLLDPMTLSELREVIVRPAEATGLRVDDSLVEVVLQDLGAIQANSAVRLPLLSLALSMTWANRHGRTLTVDGYRQAGGLSGACAISCESVWSQLTAREQVTARQVLVALTITEPTTVVRNRMPVELLIEESADPEAARTAIAKLISGRILVQYNDDIELVHELLLTGWPRLAEWLSEEREFAADRQRIEADAREWARMERPISLLYTKTRLENATGWMRRTESSNRLAREFVSASQARHRTRTLRWRAFLSAVGVLTVMALVLSVVVVGQRATVTQEHKDTVLSQLVDQSERVENADPVLSTQLALAAYRLDPADPAARARLLAAQVQPIELVTTAAHDGPIRRLAFSSSHRLVATAGSDGLVKLWDIANPSALTQIGPPLNGHRGAVESVEFNQDGTMLASIDSAGTLRLWDIHEPGKASPAGTFDNGAPLTTAIFLPGGRTLAVGSNDGTLAFLDITAPQAIRRLGAVLGAHPTAIKTMAIAPDAPMLATAGDDHTVRLWAVDDAEQPRPVGTPLDSGGAVQALAFGALGRLAAGTADGQLLFWDARDRDRPQLVDRKQTRPVPISGLQYWLDGRAVVVTDSGGTAREWNTSRLDRVSPVVLDLVNSAAVQSLMVVTNTTAISAGADGKLRTWSQAGARLPIVFASSLTSLGFDQASKTLVGGFRDGEVAVWDTGTPLLSSMLSEVRAGPPDRHGTQVALRPDGTLLATTGTDEVRLWSLADRARPAPLGAVPATEPIAFAPKGDRLLTGVGHRSLQLWDVSDRTAPRPLGGPLVTGRDRQLELAAFAPDRPLVAAADDARIHLWDITDPAKSAPVSLDLHGAKARALLFAPDGKTLFTGDDRGMIRSWDITDPAKARELDAVRAHTATIRTLAMDESGHRLASGGADETARLWDITDPSHLRAHGDPIEAKIGWTWFLRFDPADESRLLGVGDQLSTLWYTDPAAVAEKLCSSSSAMLDEQEWRSLLPAVPYTRPC</sequence>
<feature type="repeat" description="WD" evidence="3">
    <location>
        <begin position="760"/>
        <end position="801"/>
    </location>
</feature>
<dbReference type="InterPro" id="IPR011047">
    <property type="entry name" value="Quinoprotein_ADH-like_sf"/>
</dbReference>
<dbReference type="SUPFAM" id="SSF52540">
    <property type="entry name" value="P-loop containing nucleoside triphosphate hydrolases"/>
    <property type="match status" value="1"/>
</dbReference>
<evidence type="ECO:0000313" key="7">
    <source>
        <dbReference type="Proteomes" id="UP000323876"/>
    </source>
</evidence>
<feature type="repeat" description="WD" evidence="3">
    <location>
        <begin position="1109"/>
        <end position="1150"/>
    </location>
</feature>
<keyword evidence="2" id="KW-0677">Repeat</keyword>
<dbReference type="PANTHER" id="PTHR44129">
    <property type="entry name" value="WD REPEAT-CONTAINING PROTEIN POP1"/>
    <property type="match status" value="1"/>
</dbReference>
<dbReference type="AlphaFoldDB" id="A0A5N0E8V3"/>
<accession>A0A5N0E8V3</accession>
<dbReference type="PROSITE" id="PS50294">
    <property type="entry name" value="WD_REPEATS_REGION"/>
    <property type="match status" value="5"/>
</dbReference>
<comment type="caution">
    <text evidence="6">The sequence shown here is derived from an EMBL/GenBank/DDBJ whole genome shotgun (WGS) entry which is preliminary data.</text>
</comment>
<proteinExistence type="predicted"/>
<dbReference type="SMART" id="SM00320">
    <property type="entry name" value="WD40"/>
    <property type="match status" value="13"/>
</dbReference>
<dbReference type="SUPFAM" id="SSF50998">
    <property type="entry name" value="Quinoprotein alcohol dehydrogenase-like"/>
    <property type="match status" value="1"/>
</dbReference>
<dbReference type="SUPFAM" id="SSF50978">
    <property type="entry name" value="WD40 repeat-like"/>
    <property type="match status" value="1"/>
</dbReference>
<dbReference type="InterPro" id="IPR027417">
    <property type="entry name" value="P-loop_NTPase"/>
</dbReference>
<dbReference type="PRINTS" id="PR00320">
    <property type="entry name" value="GPROTEINBRPT"/>
</dbReference>
<feature type="repeat" description="WD" evidence="3">
    <location>
        <begin position="1029"/>
        <end position="1060"/>
    </location>
</feature>
<keyword evidence="1 3" id="KW-0853">WD repeat</keyword>
<dbReference type="Pfam" id="PF20703">
    <property type="entry name" value="nSTAND1"/>
    <property type="match status" value="1"/>
</dbReference>
<feature type="repeat" description="WD" evidence="3">
    <location>
        <begin position="1154"/>
        <end position="1195"/>
    </location>
</feature>
<dbReference type="InterPro" id="IPR036322">
    <property type="entry name" value="WD40_repeat_dom_sf"/>
</dbReference>
<dbReference type="InterPro" id="IPR015943">
    <property type="entry name" value="WD40/YVTN_repeat-like_dom_sf"/>
</dbReference>
<dbReference type="Proteomes" id="UP000323876">
    <property type="component" value="Unassembled WGS sequence"/>
</dbReference>
<organism evidence="6 7">
    <name type="scientific">Nocardia colli</name>
    <dbReference type="NCBI Taxonomy" id="2545717"/>
    <lineage>
        <taxon>Bacteria</taxon>
        <taxon>Bacillati</taxon>
        <taxon>Actinomycetota</taxon>
        <taxon>Actinomycetes</taxon>
        <taxon>Mycobacteriales</taxon>
        <taxon>Nocardiaceae</taxon>
        <taxon>Nocardia</taxon>
    </lineage>
</organism>
<feature type="repeat" description="WD" evidence="3">
    <location>
        <begin position="624"/>
        <end position="665"/>
    </location>
</feature>
<feature type="transmembrane region" description="Helical" evidence="4">
    <location>
        <begin position="537"/>
        <end position="558"/>
    </location>
</feature>
<dbReference type="PROSITE" id="PS00678">
    <property type="entry name" value="WD_REPEATS_1"/>
    <property type="match status" value="3"/>
</dbReference>
<keyword evidence="7" id="KW-1185">Reference proteome</keyword>
<feature type="domain" description="Novel STAND NTPase 1" evidence="5">
    <location>
        <begin position="125"/>
        <end position="489"/>
    </location>
</feature>
<dbReference type="InterPro" id="IPR019775">
    <property type="entry name" value="WD40_repeat_CS"/>
</dbReference>
<keyword evidence="4" id="KW-0472">Membrane</keyword>
<evidence type="ECO:0000256" key="3">
    <source>
        <dbReference type="PROSITE-ProRule" id="PRU00221"/>
    </source>
</evidence>
<dbReference type="OrthoDB" id="134501at2"/>
<dbReference type="PROSITE" id="PS50082">
    <property type="entry name" value="WD_REPEATS_2"/>
    <property type="match status" value="6"/>
</dbReference>
<keyword evidence="4" id="KW-0812">Transmembrane</keyword>
<evidence type="ECO:0000259" key="5">
    <source>
        <dbReference type="Pfam" id="PF20703"/>
    </source>
</evidence>
<keyword evidence="4" id="KW-1133">Transmembrane helix</keyword>
<evidence type="ECO:0000256" key="1">
    <source>
        <dbReference type="ARBA" id="ARBA00022574"/>
    </source>
</evidence>
<feature type="repeat" description="WD" evidence="3">
    <location>
        <begin position="670"/>
        <end position="703"/>
    </location>
</feature>
<dbReference type="Gene3D" id="2.130.10.10">
    <property type="entry name" value="YVTN repeat-like/Quinoprotein amine dehydrogenase"/>
    <property type="match status" value="3"/>
</dbReference>
<dbReference type="RefSeq" id="WP_150404428.1">
    <property type="nucleotide sequence ID" value="NZ_VXLC01000014.1"/>
</dbReference>
<dbReference type="InterPro" id="IPR049052">
    <property type="entry name" value="nSTAND1"/>
</dbReference>
<gene>
    <name evidence="6" type="ORF">F3087_24745</name>
</gene>
<evidence type="ECO:0000256" key="2">
    <source>
        <dbReference type="ARBA" id="ARBA00022737"/>
    </source>
</evidence>
<dbReference type="Pfam" id="PF00400">
    <property type="entry name" value="WD40"/>
    <property type="match status" value="5"/>
</dbReference>
<protein>
    <recommendedName>
        <fullName evidence="5">Novel STAND NTPase 1 domain-containing protein</fullName>
    </recommendedName>
</protein>
<dbReference type="EMBL" id="VXLC01000014">
    <property type="protein sequence ID" value="KAA8885848.1"/>
    <property type="molecule type" value="Genomic_DNA"/>
</dbReference>
<name>A0A5N0E8V3_9NOCA</name>
<dbReference type="InterPro" id="IPR020472">
    <property type="entry name" value="WD40_PAC1"/>
</dbReference>
<evidence type="ECO:0000256" key="4">
    <source>
        <dbReference type="SAM" id="Phobius"/>
    </source>
</evidence>
<dbReference type="InterPro" id="IPR001680">
    <property type="entry name" value="WD40_rpt"/>
</dbReference>
<reference evidence="6 7" key="1">
    <citation type="submission" date="2019-09" db="EMBL/GenBank/DDBJ databases">
        <authorList>
            <person name="Wang X."/>
        </authorList>
    </citation>
    <scope>NUCLEOTIDE SEQUENCE [LARGE SCALE GENOMIC DNA]</scope>
    <source>
        <strain evidence="6 7">CICC 11023</strain>
    </source>
</reference>
<dbReference type="Gene3D" id="3.40.50.300">
    <property type="entry name" value="P-loop containing nucleotide triphosphate hydrolases"/>
    <property type="match status" value="1"/>
</dbReference>
<evidence type="ECO:0000313" key="6">
    <source>
        <dbReference type="EMBL" id="KAA8885848.1"/>
    </source>
</evidence>
<dbReference type="InterPro" id="IPR050349">
    <property type="entry name" value="WD_LIS1/nudF_dynein_reg"/>
</dbReference>